<feature type="binding site" evidence="3">
    <location>
        <begin position="156"/>
        <end position="165"/>
    </location>
    <ligand>
        <name>acetyl-CoA</name>
        <dbReference type="ChEBI" id="CHEBI:57288"/>
    </ligand>
</feature>
<dbReference type="InterPro" id="IPR038746">
    <property type="entry name" value="Atat"/>
</dbReference>
<feature type="compositionally biased region" description="Polar residues" evidence="4">
    <location>
        <begin position="205"/>
        <end position="221"/>
    </location>
</feature>
<sequence length="508" mass="57429">MEFRFDVKHLLPYEITRVDNNLIVPQWKSSTRNRVEYQELYQIINAIGEASSFAQGLSNIITTSEKLQSSDHLLYLMKEEDEPSGITLVVGMLKVGRKKLFLLDSDQRTRESAPLCVLDFYIHESRQRRGYGRRLFDHMLRDQNVLPGHMAVDKPSDKFMAFLHKHYNLYKQVSQINNFVIYDCFFQERPISTEEAALVQVCRSPRNSSPPREYSRSSAPHSPTGSHQSSRRSSTSSTSHAHSAGRPSTQRQNNNMADILHGRPDRHTPSVRLCPRYQTTLEWMRGPTSGGESPYSRTPTSYSASRTPSNTGSPLRTPWAGSPPHTQSHTPPTIPSQPGSRKDSRDLVDAHSLEGSIAPTPATSPERSPGKDIENGEDDDDVVDRQPGAENDVVNEKMEKLNMSAGPQSPGKTNQWRDSVARSSATLAERMTSQAGSTMSGVLHENDSVHGHLKFHHHALCIRSITKKKLLNVHREDNTCFETLIYYSENVERLWTRQTEAKPKRMEE</sequence>
<keyword evidence="7" id="KW-1185">Reference proteome</keyword>
<dbReference type="GO" id="GO:0048666">
    <property type="term" value="P:neuron development"/>
    <property type="evidence" value="ECO:0007669"/>
    <property type="project" value="UniProtKB-UniRule"/>
</dbReference>
<protein>
    <recommendedName>
        <fullName evidence="3">Alpha-tubulin N-acetyltransferase</fullName>
        <shortName evidence="3">Alpha-TAT</shortName>
        <shortName evidence="3">TAT</shortName>
        <ecNumber evidence="3">2.3.1.108</ecNumber>
    </recommendedName>
    <alternativeName>
        <fullName evidence="3">Acetyltransferase mec-17 homolog</fullName>
    </alternativeName>
</protein>
<dbReference type="PANTHER" id="PTHR12327:SF0">
    <property type="entry name" value="ALPHA-TUBULIN N-ACETYLTRANSFERASE 1"/>
    <property type="match status" value="1"/>
</dbReference>
<dbReference type="GO" id="GO:0070507">
    <property type="term" value="P:regulation of microtubule cytoskeleton organization"/>
    <property type="evidence" value="ECO:0007669"/>
    <property type="project" value="UniProtKB-UniRule"/>
</dbReference>
<dbReference type="GO" id="GO:0019799">
    <property type="term" value="F:tubulin N-acetyltransferase activity"/>
    <property type="evidence" value="ECO:0007669"/>
    <property type="project" value="UniProtKB-UniRule"/>
</dbReference>
<evidence type="ECO:0000256" key="2">
    <source>
        <dbReference type="ARBA" id="ARBA00023315"/>
    </source>
</evidence>
<feature type="domain" description="N-acetyltransferase" evidence="5">
    <location>
        <begin position="1"/>
        <end position="186"/>
    </location>
</feature>
<comment type="caution">
    <text evidence="6">The sequence shown here is derived from an EMBL/GenBank/DDBJ whole genome shotgun (WGS) entry which is preliminary data.</text>
</comment>
<evidence type="ECO:0000256" key="3">
    <source>
        <dbReference type="HAMAP-Rule" id="MF_03130"/>
    </source>
</evidence>
<feature type="region of interest" description="Disordered" evidence="4">
    <location>
        <begin position="283"/>
        <end position="394"/>
    </location>
</feature>
<dbReference type="SUPFAM" id="SSF55729">
    <property type="entry name" value="Acyl-CoA N-acyltransferases (Nat)"/>
    <property type="match status" value="1"/>
</dbReference>
<organism evidence="6 7">
    <name type="scientific">Petrolisthes manimaculis</name>
    <dbReference type="NCBI Taxonomy" id="1843537"/>
    <lineage>
        <taxon>Eukaryota</taxon>
        <taxon>Metazoa</taxon>
        <taxon>Ecdysozoa</taxon>
        <taxon>Arthropoda</taxon>
        <taxon>Crustacea</taxon>
        <taxon>Multicrustacea</taxon>
        <taxon>Malacostraca</taxon>
        <taxon>Eumalacostraca</taxon>
        <taxon>Eucarida</taxon>
        <taxon>Decapoda</taxon>
        <taxon>Pleocyemata</taxon>
        <taxon>Anomura</taxon>
        <taxon>Galatheoidea</taxon>
        <taxon>Porcellanidae</taxon>
        <taxon>Petrolisthes</taxon>
    </lineage>
</organism>
<evidence type="ECO:0000256" key="1">
    <source>
        <dbReference type="ARBA" id="ARBA00022679"/>
    </source>
</evidence>
<gene>
    <name evidence="6" type="ORF">Pmani_025157</name>
</gene>
<feature type="compositionally biased region" description="Polar residues" evidence="4">
    <location>
        <begin position="295"/>
        <end position="314"/>
    </location>
</feature>
<comment type="catalytic activity">
    <reaction evidence="3">
        <text>L-lysyl-[alpha-tubulin] + acetyl-CoA = N(6)-acetyl-L-lysyl-[alpha-tubulin] + CoA + H(+)</text>
        <dbReference type="Rhea" id="RHEA:15277"/>
        <dbReference type="Rhea" id="RHEA-COMP:11278"/>
        <dbReference type="Rhea" id="RHEA-COMP:11279"/>
        <dbReference type="ChEBI" id="CHEBI:15378"/>
        <dbReference type="ChEBI" id="CHEBI:29969"/>
        <dbReference type="ChEBI" id="CHEBI:57287"/>
        <dbReference type="ChEBI" id="CHEBI:57288"/>
        <dbReference type="ChEBI" id="CHEBI:61930"/>
        <dbReference type="EC" id="2.3.1.108"/>
    </reaction>
</comment>
<keyword evidence="2 3" id="KW-0012">Acyltransferase</keyword>
<dbReference type="AlphaFoldDB" id="A0AAE1P8B0"/>
<evidence type="ECO:0000313" key="7">
    <source>
        <dbReference type="Proteomes" id="UP001292094"/>
    </source>
</evidence>
<dbReference type="PROSITE" id="PS51730">
    <property type="entry name" value="GNAT_ATAT"/>
    <property type="match status" value="1"/>
</dbReference>
<dbReference type="Gene3D" id="3.40.630.30">
    <property type="match status" value="1"/>
</dbReference>
<feature type="compositionally biased region" description="Basic and acidic residues" evidence="4">
    <location>
        <begin position="340"/>
        <end position="352"/>
    </location>
</feature>
<feature type="site" description="Crucial for catalytic activity" evidence="3">
    <location>
        <position position="55"/>
    </location>
</feature>
<feature type="binding site" evidence="3">
    <location>
        <begin position="120"/>
        <end position="133"/>
    </location>
    <ligand>
        <name>acetyl-CoA</name>
        <dbReference type="ChEBI" id="CHEBI:57288"/>
    </ligand>
</feature>
<dbReference type="HAMAP" id="MF_03130">
    <property type="entry name" value="mec17"/>
    <property type="match status" value="1"/>
</dbReference>
<name>A0AAE1P8B0_9EUCA</name>
<dbReference type="EC" id="2.3.1.108" evidence="3"/>
<evidence type="ECO:0000256" key="4">
    <source>
        <dbReference type="SAM" id="MobiDB-lite"/>
    </source>
</evidence>
<dbReference type="PANTHER" id="PTHR12327">
    <property type="entry name" value="ALPHA-TUBULIN N-ACETYLTRANSFERASE 1"/>
    <property type="match status" value="1"/>
</dbReference>
<comment type="similarity">
    <text evidence="3">Belongs to the acetyltransferase ATAT1 family.</text>
</comment>
<dbReference type="GO" id="GO:0005874">
    <property type="term" value="C:microtubule"/>
    <property type="evidence" value="ECO:0007669"/>
    <property type="project" value="InterPro"/>
</dbReference>
<reference evidence="6" key="1">
    <citation type="submission" date="2023-11" db="EMBL/GenBank/DDBJ databases">
        <title>Genome assemblies of two species of porcelain crab, Petrolisthes cinctipes and Petrolisthes manimaculis (Anomura: Porcellanidae).</title>
        <authorList>
            <person name="Angst P."/>
        </authorList>
    </citation>
    <scope>NUCLEOTIDE SEQUENCE</scope>
    <source>
        <strain evidence="6">PB745_02</strain>
        <tissue evidence="6">Gill</tissue>
    </source>
</reference>
<evidence type="ECO:0000259" key="5">
    <source>
        <dbReference type="PROSITE" id="PS51730"/>
    </source>
</evidence>
<dbReference type="Pfam" id="PF05301">
    <property type="entry name" value="Acetyltransf_16"/>
    <property type="match status" value="1"/>
</dbReference>
<dbReference type="InterPro" id="IPR016181">
    <property type="entry name" value="Acyl_CoA_acyltransferase"/>
</dbReference>
<dbReference type="CDD" id="cd04301">
    <property type="entry name" value="NAT_SF"/>
    <property type="match status" value="1"/>
</dbReference>
<feature type="region of interest" description="Disordered" evidence="4">
    <location>
        <begin position="203"/>
        <end position="254"/>
    </location>
</feature>
<dbReference type="Proteomes" id="UP001292094">
    <property type="component" value="Unassembled WGS sequence"/>
</dbReference>
<keyword evidence="1 3" id="KW-0808">Transferase</keyword>
<proteinExistence type="inferred from homology"/>
<dbReference type="EMBL" id="JAWZYT010002669">
    <property type="protein sequence ID" value="KAK4302774.1"/>
    <property type="molecule type" value="Genomic_DNA"/>
</dbReference>
<evidence type="ECO:0000313" key="6">
    <source>
        <dbReference type="EMBL" id="KAK4302774.1"/>
    </source>
</evidence>
<comment type="function">
    <text evidence="3">Specifically acetylates 'Lys-40' in alpha-tubulin on the lumenal side of microtubules. Promotes microtubule destabilization and accelerates microtubule dynamics; this activity may be independent of acetylation activity. Acetylates alpha-tubulin with a slow enzymatic rate, due to a catalytic site that is not optimized for acetyl transfer. Enters the microtubule through each end and diffuses quickly throughout the lumen of microtubules. Acetylates only long/old microtubules because of its slow acetylation rate since it does not have time to act on dynamically unstable microtubules before the enzyme is released.</text>
</comment>
<feature type="compositionally biased region" description="Low complexity" evidence="4">
    <location>
        <begin position="322"/>
        <end position="331"/>
    </location>
</feature>
<feature type="compositionally biased region" description="Low complexity" evidence="4">
    <location>
        <begin position="222"/>
        <end position="246"/>
    </location>
</feature>
<dbReference type="InterPro" id="IPR007965">
    <property type="entry name" value="GNAT_ATAT"/>
</dbReference>
<accession>A0AAE1P8B0</accession>